<feature type="region of interest" description="Disordered" evidence="2">
    <location>
        <begin position="2673"/>
        <end position="2705"/>
    </location>
</feature>
<dbReference type="InterPro" id="IPR042202">
    <property type="entry name" value="Duffy-ag-bd_sf"/>
</dbReference>
<dbReference type="InterPro" id="IPR054595">
    <property type="entry name" value="DBL_C"/>
</dbReference>
<gene>
    <name evidence="9" type="ORF">PFUGPA_05961</name>
</gene>
<dbReference type="Pfam" id="PF03011">
    <property type="entry name" value="PFEMP"/>
    <property type="match status" value="2"/>
</dbReference>
<feature type="coiled-coil region" evidence="1">
    <location>
        <begin position="1276"/>
        <end position="1303"/>
    </location>
</feature>
<feature type="compositionally biased region" description="Polar residues" evidence="2">
    <location>
        <begin position="1387"/>
        <end position="1396"/>
    </location>
</feature>
<evidence type="ECO:0000259" key="7">
    <source>
        <dbReference type="Pfam" id="PF18562"/>
    </source>
</evidence>
<evidence type="ECO:0000256" key="1">
    <source>
        <dbReference type="SAM" id="Coils"/>
    </source>
</evidence>
<dbReference type="Gene3D" id="1.20.58.830">
    <property type="match status" value="6"/>
</dbReference>
<accession>W4IQN1</accession>
<evidence type="ECO:0000259" key="4">
    <source>
        <dbReference type="Pfam" id="PF03011"/>
    </source>
</evidence>
<protein>
    <recommendedName>
        <fullName evidence="11">Erythrocyte membrane protein 1</fullName>
    </recommendedName>
</protein>
<feature type="domain" description="Duffy-antigen binding" evidence="5">
    <location>
        <begin position="127"/>
        <end position="320"/>
    </location>
</feature>
<feature type="compositionally biased region" description="Basic and acidic residues" evidence="2">
    <location>
        <begin position="1651"/>
        <end position="1676"/>
    </location>
</feature>
<feature type="region of interest" description="Disordered" evidence="2">
    <location>
        <begin position="1376"/>
        <end position="1430"/>
    </location>
</feature>
<name>W4IQN1_PLAFP</name>
<dbReference type="Gene3D" id="1.20.58.1930">
    <property type="match status" value="1"/>
</dbReference>
<keyword evidence="1" id="KW-0175">Coiled coil</keyword>
<feature type="domain" description="Duffy-binding-like" evidence="4">
    <location>
        <begin position="1486"/>
        <end position="1634"/>
    </location>
</feature>
<feature type="compositionally biased region" description="Gly residues" evidence="2">
    <location>
        <begin position="1"/>
        <end position="10"/>
    </location>
</feature>
<feature type="domain" description="Duffy-binding-like" evidence="4">
    <location>
        <begin position="652"/>
        <end position="815"/>
    </location>
</feature>
<feature type="compositionally biased region" description="Acidic residues" evidence="2">
    <location>
        <begin position="841"/>
        <end position="855"/>
    </location>
</feature>
<dbReference type="InterPro" id="IPR029210">
    <property type="entry name" value="PfEMP1_NTS"/>
</dbReference>
<dbReference type="Pfam" id="PF18562">
    <property type="entry name" value="CIDR1_gamma"/>
    <property type="match status" value="1"/>
</dbReference>
<evidence type="ECO:0000313" key="9">
    <source>
        <dbReference type="EMBL" id="ETW52029.1"/>
    </source>
</evidence>
<feature type="compositionally biased region" description="Polar residues" evidence="2">
    <location>
        <begin position="1170"/>
        <end position="1187"/>
    </location>
</feature>
<dbReference type="GO" id="GO:0016020">
    <property type="term" value="C:membrane"/>
    <property type="evidence" value="ECO:0007669"/>
    <property type="project" value="InterPro"/>
</dbReference>
<dbReference type="InterPro" id="IPR004258">
    <property type="entry name" value="DBL"/>
</dbReference>
<feature type="domain" description="Duffy-binding-like" evidence="8">
    <location>
        <begin position="1207"/>
        <end position="1360"/>
    </location>
</feature>
<feature type="compositionally biased region" description="Basic and acidic residues" evidence="2">
    <location>
        <begin position="14"/>
        <end position="27"/>
    </location>
</feature>
<dbReference type="Pfam" id="PF22672">
    <property type="entry name" value="DBL_C"/>
    <property type="match status" value="2"/>
</dbReference>
<evidence type="ECO:0000313" key="10">
    <source>
        <dbReference type="Proteomes" id="UP000019103"/>
    </source>
</evidence>
<dbReference type="Pfam" id="PF05424">
    <property type="entry name" value="Duffy_binding"/>
    <property type="match status" value="5"/>
</dbReference>
<feature type="domain" description="Duffy-antigen binding" evidence="5">
    <location>
        <begin position="1730"/>
        <end position="1882"/>
    </location>
</feature>
<feature type="region of interest" description="Disordered" evidence="2">
    <location>
        <begin position="977"/>
        <end position="1008"/>
    </location>
</feature>
<dbReference type="GO" id="GO:0046789">
    <property type="term" value="F:host cell surface receptor binding"/>
    <property type="evidence" value="ECO:0007669"/>
    <property type="project" value="InterPro"/>
</dbReference>
<feature type="domain" description="Duffy-binding-like" evidence="8">
    <location>
        <begin position="324"/>
        <end position="485"/>
    </location>
</feature>
<evidence type="ECO:0000256" key="2">
    <source>
        <dbReference type="SAM" id="MobiDB-lite"/>
    </source>
</evidence>
<evidence type="ECO:0000259" key="8">
    <source>
        <dbReference type="Pfam" id="PF22672"/>
    </source>
</evidence>
<dbReference type="SUPFAM" id="SSF140924">
    <property type="entry name" value="Duffy binding domain-like"/>
    <property type="match status" value="7"/>
</dbReference>
<reference evidence="9 10" key="2">
    <citation type="submission" date="2013-02" db="EMBL/GenBank/DDBJ databases">
        <title>The Genome Sequence of Plasmodium falciparum Palo Alto/Uganda.</title>
        <authorList>
            <consortium name="The Broad Institute Genome Sequencing Platform"/>
            <consortium name="The Broad Institute Genome Sequencing Center for Infectious Disease"/>
            <person name="Neafsey D."/>
            <person name="Cheeseman I."/>
            <person name="Volkman S."/>
            <person name="Adams J."/>
            <person name="Walker B."/>
            <person name="Young S.K."/>
            <person name="Zeng Q."/>
            <person name="Gargeya S."/>
            <person name="Fitzgerald M."/>
            <person name="Haas B."/>
            <person name="Abouelleil A."/>
            <person name="Alvarado L."/>
            <person name="Arachchi H.M."/>
            <person name="Berlin A.M."/>
            <person name="Chapman S.B."/>
            <person name="Dewar J."/>
            <person name="Goldberg J."/>
            <person name="Griggs A."/>
            <person name="Gujja S."/>
            <person name="Hansen M."/>
            <person name="Howarth C."/>
            <person name="Imamovic A."/>
            <person name="Larimer J."/>
            <person name="McCowan C."/>
            <person name="Murphy C."/>
            <person name="Neiman D."/>
            <person name="Pearson M."/>
            <person name="Priest M."/>
            <person name="Roberts A."/>
            <person name="Saif S."/>
            <person name="Shea T."/>
            <person name="Sisk P."/>
            <person name="Sykes S."/>
            <person name="Wortman J."/>
            <person name="Nusbaum C."/>
            <person name="Birren B."/>
        </authorList>
    </citation>
    <scope>NUCLEOTIDE SEQUENCE [LARGE SCALE GENOMIC DNA]</scope>
    <source>
        <strain evidence="9 10">Palo Alto/Uganda</strain>
    </source>
</reference>
<keyword evidence="3" id="KW-0812">Transmembrane</keyword>
<feature type="compositionally biased region" description="Polar residues" evidence="2">
    <location>
        <begin position="1087"/>
        <end position="1098"/>
    </location>
</feature>
<feature type="region of interest" description="Disordered" evidence="2">
    <location>
        <begin position="821"/>
        <end position="876"/>
    </location>
</feature>
<dbReference type="FunFam" id="1.20.58.830:FF:000002">
    <property type="entry name" value="Erythrocyte membrane protein 1, PfEMP1"/>
    <property type="match status" value="1"/>
</dbReference>
<dbReference type="Pfam" id="PF15447">
    <property type="entry name" value="NTS"/>
    <property type="match status" value="1"/>
</dbReference>
<sequence>MAGGSGGAGSSSGTEKKEEHKYKNAKDAKELLDKIGEDVYDKVKEEAKNYIEELKGSLLQVSTSQETVATHKPCDFEYTEHTTSAKSNTKPCGNDGNNVDRFSVKEQAEYDNKKIKCSNGSNGKNEGACASFRRLHLCNKNIVKMVTNNNDGKAKNDLLAEVCYAAKYEGESIKTHYPKYDEQYPGSGSGFTLCTMLARSFADIGDIIRGKDLFLGHKQKKNQLEERLKTMFENIKENNEELNSLENEQVREYWWTANRETIWEAITCGTHGGDAYFHATCNDTGRGPSQTQNQCRCDKEKGGKADQVPTYFDYVPQFLRWFEEWAEDFCRKKKKYVGIVKKYCRGNYQGDPRYCSRNGYDCEKTISRIGKVRMGKGCTDCFFACNPYEKWIDNQRKQFLKQKEEFDKQKNKYDEEITRGVGSGGMAKRAAGKSNYDGYESKFYKKLKDDGNYSDVNKFLEKLSEEKACKEVQDPQGGKINFKEVNSGSASVPGGVPSDTSGTNNKNEGTFYRSEYCQPCPDCGVKKRSDGKTWEEKDKRKEKCDGQILYTPKNPEQGTHINFLYSGEGEREIKEKLEQFCTKTQNGGGSSGDCGGNNIDSSLCEPWKCYQSDQLDKVGEGEDDVESGGGLCILQKTNGGKKVNKQKTFHDFFYYWVAHMLKDSIYWETQKLDKCINNTNKSKACKNNEKCKTDCGCFERWIGQKKEQEWTKIKEHFGKQEGLDSEGGISSHPSLNLHMTPDFVLEGVLKLEFSKENIEEDKKNNVSAREIDLINEMLEKEKSQVVGADSKKKNTIDLLIEHEENDATKCKQIQEDCENRKKQQLEEQRSPGRSNTASDAEVAEEEEEEEGDDNGDDHTQETEETQKEEMAPTTQDTVDVCKTVAELFKKPDTLKQACSTKYGSKSHVGWKCIPTGNTSEPTSGKDGAICVPPRRRKLYMHKVDDNVKDDASLRDWFVKSAAVETFFLWHRYKKENTPQNTSQLQLPGGTPPTGDDNNPQTSLQNGNIPPDFLRQMFYTLGDYRDIVVRGAADVNSGSKENTNNDKTNIVFLASGNTEEGRKEMQEIQKKIDEIIKQSGDTPAPRGTSLQNGDTTPVKTSVTTRQTLWGDFAQPIWNGMICALTYKDNTSGAIGQPPTQDGEVKKALWDEATNKPLNPRYQYDKVELDENSVTGGTKGPNESPSAPSDTPLLSHFISRPPYFRYLEEWGETFCKERKKRLKKIKEECRGVNNSGDPKYCSGDGYHCTGDAKYRNDNFVELDCSRCAEQCTYYKNWIKNKKNEIKKQKRKYEGELQKLKEVNSNDGDNTKFFKEIENRSFDQFLKALKHCKNDKGSEDDIYKEDKDNKIDFENIPQTFSRSTYCKACPIYGVTCNSSSGRRRSDHNPCRNNEPQKAANTVGEETPITILIDDGSNHSATNGATDGSTDGTTKDSYEELKNCSKKYSLFKGLIKQEWKCQKKKGVDQCKLKNFSDDIDDDEHIVFNEFFQRWLRNFVHDYNKLKHKIHPCIKNEDGKEHKCIEGCKKKCECVEKWLNKKSTEWDEIKRHYKKNPNFANESIPYLVKSYFELLYFDSDYKRAQEVVEEKNKRDDLWGCTDRDGCDSEEEREKYGDFITNLIDRLKEKIESCQIQHEERPDKKCEQPPPSPTPDDYTHTDDDDAHEKEKQSPKFCKDGVVPDKETKKDEICKYGKIRFNCETIKIPDISTTYKDKTNLIGLNAHNVKASSNSNVYISPRVQQLCLEPLQLLTKSNTDTTDESKLIEAFTKCAYNEGKGLYKYYAKNKSELGKNGSTLSDKEVETFTLEAMKRSYADYGSIVKDDMLWNYDNSYDINEIIFDIANKNNQIQNKSLIDYETKERQNLWELIKTHVWKAMLCGYKDAGGNMNSLPNGGEFCTLPSTDEEDQFSRWFVEWGENFCIRHEKELKQLKDKCEKGICDGKDESKNQQCKRLCENYKEFLKNHQKQYDKQSIVYDELKESNIELKHKDPLTFLKEKCNSKCLCFKDKNDTYSNDVLKNVPDDVKGGCDCKKSKVPDDQINDLDKCANDINNNNICNKYKKRRMCNDLKYSNSLDHWFGTNTLIPPRRRKICLRNITGNRYNKNNDGENKFKNDLLHSAASEAKFLFKNYEDKNEALQAIKYTFADIGDIIKGNDIMDDTAYKNINGKLKEILGETRNDSITPEKWWEENRKDVWKAMLCAYKQDGREIKPNDCNIPTEENTHQFLRWLTEWGTQYCKEKEQLKLNMQMPCKIHFDKYGIIEKRNDVHPNCLPSVEKYEVWSNNRLHQWKRLSSKFDEVKGTMNENVKKLTAYEYLKQNCSKCICSFKDIEQTNKKSKDEGYHIYEDILDKAQIPSFLEDTAYRYKGLNPECPEDIECSQYGNIQCRGLVHDDDNDWNSSFVKDNKTTNLGVLLPPRRRQLCLRIDVNKFLHLRNDINNLKTFICKSAFAEAKRLKRVYDDNDKLLQAMKYSFSDIGSVVKGNDMMESKTSEYMDKLFTSNKYSAINRKKWWNENKYHVWESMLCGYKEAQGDTKTSENCRFPDIESVPQFLRWFQEWTKIFCIKRKTLYDKMVTECQNAQCDKSTGNVQGSDCIKACEKYKYYVLKKKIEYEIQSNKYNKEFKKILNDKDAPIFLNVKCLSEYFSDSKNWENPYHSINDSKLKGKCDCKKMIPTTPEVKPKKPAVPEAKKPEVHPPPPIQPPQADEPFDPTILQTTIPFGVALALGSIAFFFMKLVVCYTIPSNLSTFFLSLIILFL</sequence>
<feature type="domain" description="Duffy-antigen binding" evidence="5">
    <location>
        <begin position="2408"/>
        <end position="2550"/>
    </location>
</feature>
<feature type="compositionally biased region" description="Basic and acidic residues" evidence="2">
    <location>
        <begin position="1631"/>
        <end position="1641"/>
    </location>
</feature>
<feature type="domain" description="Cysteine-rich interdomain region 1 gamma" evidence="7">
    <location>
        <begin position="1429"/>
        <end position="1470"/>
    </location>
</feature>
<dbReference type="InterPro" id="IPR041480">
    <property type="entry name" value="CIDR1_gamma"/>
</dbReference>
<feature type="transmembrane region" description="Helical" evidence="3">
    <location>
        <begin position="2710"/>
        <end position="2730"/>
    </location>
</feature>
<dbReference type="Proteomes" id="UP000019103">
    <property type="component" value="Unassembled WGS sequence"/>
</dbReference>
<feature type="coiled-coil region" evidence="1">
    <location>
        <begin position="221"/>
        <end position="252"/>
    </location>
</feature>
<feature type="compositionally biased region" description="Basic and acidic residues" evidence="2">
    <location>
        <begin position="856"/>
        <end position="870"/>
    </location>
</feature>
<feature type="region of interest" description="Disordered" evidence="2">
    <location>
        <begin position="1"/>
        <end position="27"/>
    </location>
</feature>
<feature type="region of interest" description="Disordered" evidence="2">
    <location>
        <begin position="1631"/>
        <end position="1676"/>
    </location>
</feature>
<feature type="domain" description="Duffy-antigen binding" evidence="5">
    <location>
        <begin position="2080"/>
        <end position="2216"/>
    </location>
</feature>
<keyword evidence="3" id="KW-1133">Transmembrane helix</keyword>
<evidence type="ECO:0008006" key="11">
    <source>
        <dbReference type="Google" id="ProtNLM"/>
    </source>
</evidence>
<feature type="region of interest" description="Disordered" evidence="2">
    <location>
        <begin position="1170"/>
        <end position="1190"/>
    </location>
</feature>
<proteinExistence type="predicted"/>
<feature type="region of interest" description="Disordered" evidence="2">
    <location>
        <begin position="1077"/>
        <end position="1098"/>
    </location>
</feature>
<dbReference type="InterPro" id="IPR008602">
    <property type="entry name" value="Duffy-antigen-binding"/>
</dbReference>
<reference evidence="9 10" key="1">
    <citation type="submission" date="2013-02" db="EMBL/GenBank/DDBJ databases">
        <title>The Genome Annotation of Plasmodium falciparum Palo Alto/Uganda.</title>
        <authorList>
            <consortium name="The Broad Institute Genome Sequencing Platform"/>
            <consortium name="The Broad Institute Genome Sequencing Center for Infectious Disease"/>
            <person name="Neafsey D."/>
            <person name="Hoffman S."/>
            <person name="Volkman S."/>
            <person name="Rosenthal P."/>
            <person name="Walker B."/>
            <person name="Young S.K."/>
            <person name="Zeng Q."/>
            <person name="Gargeya S."/>
            <person name="Fitzgerald M."/>
            <person name="Haas B."/>
            <person name="Abouelleil A."/>
            <person name="Allen A.W."/>
            <person name="Alvarado L."/>
            <person name="Arachchi H.M."/>
            <person name="Berlin A.M."/>
            <person name="Chapman S.B."/>
            <person name="Gainer-Dewar J."/>
            <person name="Goldberg J."/>
            <person name="Griggs A."/>
            <person name="Gujja S."/>
            <person name="Hansen M."/>
            <person name="Howarth C."/>
            <person name="Imamovic A."/>
            <person name="Ireland A."/>
            <person name="Larimer J."/>
            <person name="McCowan C."/>
            <person name="Murphy C."/>
            <person name="Pearson M."/>
            <person name="Poon T.W."/>
            <person name="Priest M."/>
            <person name="Roberts A."/>
            <person name="Saif S."/>
            <person name="Shea T."/>
            <person name="Sisk P."/>
            <person name="Sykes S."/>
            <person name="Wortman J."/>
            <person name="Nusbaum C."/>
            <person name="Birren B."/>
        </authorList>
    </citation>
    <scope>NUCLEOTIDE SEQUENCE [LARGE SCALE GENOMIC DNA]</scope>
    <source>
        <strain evidence="9 10">Palo Alto/Uganda</strain>
    </source>
</reference>
<keyword evidence="3" id="KW-0472">Membrane</keyword>
<evidence type="ECO:0000256" key="3">
    <source>
        <dbReference type="SAM" id="Phobius"/>
    </source>
</evidence>
<evidence type="ECO:0000259" key="6">
    <source>
        <dbReference type="Pfam" id="PF15447"/>
    </source>
</evidence>
<feature type="compositionally biased region" description="Low complexity" evidence="2">
    <location>
        <begin position="1418"/>
        <end position="1428"/>
    </location>
</feature>
<feature type="domain" description="Plasmodium falciparum erythrocyte membrane protein-1 N-terminal segment" evidence="6">
    <location>
        <begin position="27"/>
        <end position="59"/>
    </location>
</feature>
<feature type="domain" description="Duffy-antigen binding" evidence="5">
    <location>
        <begin position="929"/>
        <end position="1129"/>
    </location>
</feature>
<feature type="compositionally biased region" description="Low complexity" evidence="2">
    <location>
        <begin position="487"/>
        <end position="498"/>
    </location>
</feature>
<dbReference type="Gene3D" id="1.20.1310.20">
    <property type="entry name" value="Duffy-antigen binding domain"/>
    <property type="match status" value="5"/>
</dbReference>
<feature type="compositionally biased region" description="Basic and acidic residues" evidence="2">
    <location>
        <begin position="821"/>
        <end position="830"/>
    </location>
</feature>
<evidence type="ECO:0000259" key="5">
    <source>
        <dbReference type="Pfam" id="PF05424"/>
    </source>
</evidence>
<dbReference type="EMBL" id="KI927420">
    <property type="protein sequence ID" value="ETW52029.1"/>
    <property type="molecule type" value="Genomic_DNA"/>
</dbReference>
<feature type="region of interest" description="Disordered" evidence="2">
    <location>
        <begin position="486"/>
        <end position="507"/>
    </location>
</feature>
<organism evidence="9 10">
    <name type="scientific">Plasmodium falciparum (isolate Palo Alto / Uganda)</name>
    <dbReference type="NCBI Taxonomy" id="57270"/>
    <lineage>
        <taxon>Eukaryota</taxon>
        <taxon>Sar</taxon>
        <taxon>Alveolata</taxon>
        <taxon>Apicomplexa</taxon>
        <taxon>Aconoidasida</taxon>
        <taxon>Haemosporida</taxon>
        <taxon>Plasmodiidae</taxon>
        <taxon>Plasmodium</taxon>
        <taxon>Plasmodium (Laverania)</taxon>
    </lineage>
</organism>
<feature type="compositionally biased region" description="Polar residues" evidence="2">
    <location>
        <begin position="995"/>
        <end position="1007"/>
    </location>
</feature>
<feature type="transmembrane region" description="Helical" evidence="3">
    <location>
        <begin position="2737"/>
        <end position="2754"/>
    </location>
</feature>